<reference evidence="2" key="1">
    <citation type="journal article" date="2009" name="Biochem. J.">
        <title>Characterization of the phenylurea hydrolases A and B: founding members of a novel amidohydrolase subgroup.</title>
        <authorList>
            <person name="Khurana J.L."/>
            <person name="Jackson C.J."/>
            <person name="Scott C."/>
            <person name="Pandey G."/>
            <person name="Horne I."/>
            <person name="Russell R.J."/>
            <person name="Herlt A."/>
            <person name="Easton C.J."/>
            <person name="Oakeshott J.G."/>
        </authorList>
    </citation>
    <scope>NUCLEOTIDE SEQUENCE</scope>
    <source>
        <strain evidence="2">D47</strain>
        <plasmid evidence="2">pHRIM622</plasmid>
    </source>
</reference>
<protein>
    <submittedName>
        <fullName evidence="2">Uncharacterized protein</fullName>
    </submittedName>
</protein>
<evidence type="ECO:0000256" key="1">
    <source>
        <dbReference type="SAM" id="MobiDB-lite"/>
    </source>
</evidence>
<name>B8R4M3_ARTGO</name>
<dbReference type="EMBL" id="EU851877">
    <property type="protein sequence ID" value="ACL11853.1"/>
    <property type="molecule type" value="Genomic_DNA"/>
</dbReference>
<proteinExistence type="predicted"/>
<geneLocation type="plasmid" evidence="2">
    <name>pHRIM622</name>
</geneLocation>
<feature type="compositionally biased region" description="Low complexity" evidence="1">
    <location>
        <begin position="244"/>
        <end position="261"/>
    </location>
</feature>
<dbReference type="AlphaFoldDB" id="B8R4M3"/>
<sequence>MWIGYATGLPALAVRLILSRRQLRWAAESLDGGLSRGEYPLADTGALRESTDRRAAHPSGGGDIRRAKSHFVRDNDLVVWRLHDHMHRMSPEPVFSELLRVLGWSSSVTPEHGVHRLEIPPTRLDALAAQLQRDMRTQNVSVVGDPALLVRTVGFGAHGLSTVLPALHASDVAIVGETAEYDTYEYVRDAVALGLPKGLIRIAHERAEAWGVAGFADWVRVLAGDLRVESIETGDPFTVPVPQASSASTSWSKSRSASIPS</sequence>
<dbReference type="InterPro" id="IPR036069">
    <property type="entry name" value="DUF34/NIF3_sf"/>
</dbReference>
<dbReference type="SUPFAM" id="SSF102705">
    <property type="entry name" value="NIF3 (NGG1p interacting factor 3)-like"/>
    <property type="match status" value="1"/>
</dbReference>
<evidence type="ECO:0000313" key="2">
    <source>
        <dbReference type="EMBL" id="ACL11853.1"/>
    </source>
</evidence>
<accession>B8R4M3</accession>
<feature type="region of interest" description="Disordered" evidence="1">
    <location>
        <begin position="242"/>
        <end position="261"/>
    </location>
</feature>
<feature type="region of interest" description="Disordered" evidence="1">
    <location>
        <begin position="45"/>
        <end position="65"/>
    </location>
</feature>
<organism evidence="2">
    <name type="scientific">Arthrobacter globiformis</name>
    <dbReference type="NCBI Taxonomy" id="1665"/>
    <lineage>
        <taxon>Bacteria</taxon>
        <taxon>Bacillati</taxon>
        <taxon>Actinomycetota</taxon>
        <taxon>Actinomycetes</taxon>
        <taxon>Micrococcales</taxon>
        <taxon>Micrococcaceae</taxon>
        <taxon>Arthrobacter</taxon>
    </lineage>
</organism>
<keyword evidence="2" id="KW-0614">Plasmid</keyword>